<dbReference type="InParanoid" id="C8XBP5"/>
<proteinExistence type="predicted"/>
<dbReference type="HOGENOM" id="CLU_050357_1_0_11"/>
<dbReference type="Gene3D" id="3.40.30.10">
    <property type="entry name" value="Glutaredoxin"/>
    <property type="match status" value="1"/>
</dbReference>
<dbReference type="STRING" id="479431.Namu_3065"/>
<dbReference type="PANTHER" id="PTHR31902:SF22">
    <property type="entry name" value="SLL1203 PROTEIN"/>
    <property type="match status" value="1"/>
</dbReference>
<protein>
    <submittedName>
        <fullName evidence="1">Sucraseferredoxin family protein</fullName>
    </submittedName>
</protein>
<dbReference type="PANTHER" id="PTHR31902">
    <property type="entry name" value="ACTIN PATCHES DISTAL PROTEIN 1"/>
    <property type="match status" value="1"/>
</dbReference>
<keyword evidence="2" id="KW-1185">Reference proteome</keyword>
<name>C8XBP5_NAKMY</name>
<accession>C8XBP5</accession>
<organism evidence="1 2">
    <name type="scientific">Nakamurella multipartita (strain ATCC 700099 / DSM 44233 / CIP 104796 / JCM 9543 / NBRC 105858 / Y-104)</name>
    <name type="common">Microsphaera multipartita</name>
    <dbReference type="NCBI Taxonomy" id="479431"/>
    <lineage>
        <taxon>Bacteria</taxon>
        <taxon>Bacillati</taxon>
        <taxon>Actinomycetota</taxon>
        <taxon>Actinomycetes</taxon>
        <taxon>Nakamurellales</taxon>
        <taxon>Nakamurellaceae</taxon>
        <taxon>Nakamurella</taxon>
    </lineage>
</organism>
<dbReference type="CDD" id="cd03062">
    <property type="entry name" value="TRX_Fd_Sucrase"/>
    <property type="match status" value="1"/>
</dbReference>
<dbReference type="AlphaFoldDB" id="C8XBP5"/>
<dbReference type="KEGG" id="nml:Namu_3065"/>
<gene>
    <name evidence="1" type="ordered locus">Namu_3065</name>
</gene>
<dbReference type="Pfam" id="PF06999">
    <property type="entry name" value="Suc_Fer-like"/>
    <property type="match status" value="1"/>
</dbReference>
<dbReference type="Proteomes" id="UP000002218">
    <property type="component" value="Chromosome"/>
</dbReference>
<dbReference type="InterPro" id="IPR009737">
    <property type="entry name" value="Aim32/Apd1-like"/>
</dbReference>
<dbReference type="EMBL" id="CP001737">
    <property type="protein sequence ID" value="ACV79399.1"/>
    <property type="molecule type" value="Genomic_DNA"/>
</dbReference>
<evidence type="ECO:0000313" key="2">
    <source>
        <dbReference type="Proteomes" id="UP000002218"/>
    </source>
</evidence>
<dbReference type="InterPro" id="IPR036249">
    <property type="entry name" value="Thioredoxin-like_sf"/>
</dbReference>
<dbReference type="eggNOG" id="COG4759">
    <property type="taxonomic scope" value="Bacteria"/>
</dbReference>
<evidence type="ECO:0000313" key="1">
    <source>
        <dbReference type="EMBL" id="ACV79399.1"/>
    </source>
</evidence>
<reference evidence="2" key="1">
    <citation type="submission" date="2009-09" db="EMBL/GenBank/DDBJ databases">
        <title>The complete genome of Nakamurella multipartita DSM 44233.</title>
        <authorList>
            <consortium name="US DOE Joint Genome Institute (JGI-PGF)"/>
            <person name="Lucas S."/>
            <person name="Copeland A."/>
            <person name="Lapidus A."/>
            <person name="Glavina del Rio T."/>
            <person name="Dalin E."/>
            <person name="Tice H."/>
            <person name="Bruce D."/>
            <person name="Goodwin L."/>
            <person name="Pitluck S."/>
            <person name="Kyrpides N."/>
            <person name="Mavromatis K."/>
            <person name="Ivanova N."/>
            <person name="Ovchinnikova G."/>
            <person name="Sims D."/>
            <person name="Meincke L."/>
            <person name="Brettin T."/>
            <person name="Detter J.C."/>
            <person name="Han C."/>
            <person name="Larimer F."/>
            <person name="Land M."/>
            <person name="Hauser L."/>
            <person name="Markowitz V."/>
            <person name="Cheng J.-F."/>
            <person name="Hugenholtz P."/>
            <person name="Woyke T."/>
            <person name="Wu D."/>
            <person name="Klenk H.-P."/>
            <person name="Eisen J.A."/>
        </authorList>
    </citation>
    <scope>NUCLEOTIDE SEQUENCE [LARGE SCALE GENOMIC DNA]</scope>
    <source>
        <strain evidence="2">ATCC 700099 / DSM 44233 / CIP 104796 / JCM 9543 / NBRC 105858 / Y-104</strain>
    </source>
</reference>
<dbReference type="SUPFAM" id="SSF52833">
    <property type="entry name" value="Thioredoxin-like"/>
    <property type="match status" value="1"/>
</dbReference>
<reference evidence="1 2" key="2">
    <citation type="journal article" date="2010" name="Stand. Genomic Sci.">
        <title>Complete genome sequence of Nakamurella multipartita type strain (Y-104).</title>
        <authorList>
            <person name="Tice H."/>
            <person name="Mayilraj S."/>
            <person name="Sims D."/>
            <person name="Lapidus A."/>
            <person name="Nolan M."/>
            <person name="Lucas S."/>
            <person name="Glavina Del Rio T."/>
            <person name="Copeland A."/>
            <person name="Cheng J.F."/>
            <person name="Meincke L."/>
            <person name="Bruce D."/>
            <person name="Goodwin L."/>
            <person name="Pitluck S."/>
            <person name="Ivanova N."/>
            <person name="Mavromatis K."/>
            <person name="Ovchinnikova G."/>
            <person name="Pati A."/>
            <person name="Chen A."/>
            <person name="Palaniappan K."/>
            <person name="Land M."/>
            <person name="Hauser L."/>
            <person name="Chang Y.J."/>
            <person name="Jeffries C.D."/>
            <person name="Detter J.C."/>
            <person name="Brettin T."/>
            <person name="Rohde M."/>
            <person name="Goker M."/>
            <person name="Bristow J."/>
            <person name="Eisen J.A."/>
            <person name="Markowitz V."/>
            <person name="Hugenholtz P."/>
            <person name="Kyrpides N.C."/>
            <person name="Klenk H.P."/>
            <person name="Chen F."/>
        </authorList>
    </citation>
    <scope>NUCLEOTIDE SEQUENCE [LARGE SCALE GENOMIC DNA]</scope>
    <source>
        <strain evidence="2">ATCC 700099 / DSM 44233 / CIP 104796 / JCM 9543 / NBRC 105858 / Y-104</strain>
    </source>
</reference>
<sequence length="308" mass="32838">MAEPADRFDRCSVQATGRGDPMVGSAFPASRLLLVEQPGPWGRTGLLASRFDTAVAHRLVARLEAAGIRVVAIRRPGRHVADGARRWAAVDCRPDREQVTWGRFDQDRDLLELDVAAVLERPAGRSGEAGTGDTASDQPEYLVCAHGTHDACCAIRGRPVAAALEALRPGRVWECSHVGGDRFAANLLVLPAGLLYGRVQPEQVAGLVEITDRGVVDAGGLRGRVGFGSAEQAAMVLAHQRFPAAGWRDVRVTGADRSDPHRIVVALRVAGTEVRVQVHASQAPPQWLTCQAGAPGRAMVYAPTLLPA</sequence>